<dbReference type="Proteomes" id="UP000185494">
    <property type="component" value="Chromosome 1"/>
</dbReference>
<proteinExistence type="inferred from homology"/>
<evidence type="ECO:0000256" key="2">
    <source>
        <dbReference type="ARBA" id="ARBA00022679"/>
    </source>
</evidence>
<dbReference type="Proteomes" id="UP001258945">
    <property type="component" value="Unassembled WGS sequence"/>
</dbReference>
<dbReference type="InterPro" id="IPR016898">
    <property type="entry name" value="Polyphosphate_phosphotransfera"/>
</dbReference>
<dbReference type="NCBIfam" id="TIGR03709">
    <property type="entry name" value="PPK2_rel_1"/>
    <property type="match status" value="1"/>
</dbReference>
<dbReference type="SUPFAM" id="SSF52540">
    <property type="entry name" value="P-loop containing nucleoside triphosphate hydrolases"/>
    <property type="match status" value="1"/>
</dbReference>
<reference evidence="5 7" key="1">
    <citation type="submission" date="2016-05" db="EMBL/GenBank/DDBJ databases">
        <title>Complete Genome and Methylome Analysis of Psychrotrophic Bacterial Isolates from Antarctic Lake Untersee.</title>
        <authorList>
            <person name="Fomenkov A."/>
            <person name="Akimov V.N."/>
            <person name="Vasilyeva L.V."/>
            <person name="Andersen D."/>
            <person name="Vincze T."/>
            <person name="Roberts R.J."/>
        </authorList>
    </citation>
    <scope>NUCLEOTIDE SEQUENCE [LARGE SCALE GENOMIC DNA]</scope>
    <source>
        <strain evidence="5 7">U14-5</strain>
    </source>
</reference>
<dbReference type="GO" id="GO:0006797">
    <property type="term" value="P:polyphosphate metabolic process"/>
    <property type="evidence" value="ECO:0007669"/>
    <property type="project" value="InterPro"/>
</dbReference>
<dbReference type="PIRSF" id="PIRSF028756">
    <property type="entry name" value="PPK2_prd"/>
    <property type="match status" value="1"/>
</dbReference>
<evidence type="ECO:0000313" key="8">
    <source>
        <dbReference type="Proteomes" id="UP001258945"/>
    </source>
</evidence>
<accession>A0A1L7ACW0</accession>
<dbReference type="EMBL" id="JAVVDO010000001">
    <property type="protein sequence ID" value="MDT8329432.1"/>
    <property type="molecule type" value="Genomic_DNA"/>
</dbReference>
<feature type="domain" description="Polyphosphate kinase-2-related" evidence="4">
    <location>
        <begin position="37"/>
        <end position="268"/>
    </location>
</feature>
<dbReference type="GO" id="GO:0008976">
    <property type="term" value="F:polyphosphate kinase activity"/>
    <property type="evidence" value="ECO:0007669"/>
    <property type="project" value="InterPro"/>
</dbReference>
<gene>
    <name evidence="5" type="ORF">RGI145_05475</name>
    <name evidence="6" type="ORF">RQ831_00105</name>
</gene>
<evidence type="ECO:0000256" key="1">
    <source>
        <dbReference type="ARBA" id="ARBA00009924"/>
    </source>
</evidence>
<reference evidence="6" key="3">
    <citation type="submission" date="2023-09" db="EMBL/GenBank/DDBJ databases">
        <authorList>
            <person name="Schober I."/>
            <person name="Bunk B."/>
        </authorList>
    </citation>
    <scope>NUCLEOTIDE SEQUENCE</scope>
    <source>
        <strain evidence="6">DSM 103800</strain>
    </source>
</reference>
<dbReference type="Pfam" id="PF03976">
    <property type="entry name" value="PPK2"/>
    <property type="match status" value="1"/>
</dbReference>
<dbReference type="InterPro" id="IPR022488">
    <property type="entry name" value="PPK2-related"/>
</dbReference>
<keyword evidence="3 6" id="KW-0418">Kinase</keyword>
<dbReference type="AlphaFoldDB" id="A0A1L7ACW0"/>
<dbReference type="PANTHER" id="PTHR34383:SF3">
    <property type="entry name" value="POLYPHOSPHATE:AMP PHOSPHOTRANSFERASE"/>
    <property type="match status" value="1"/>
</dbReference>
<dbReference type="KEGG" id="rgi:RGI145_05475"/>
<dbReference type="eggNOG" id="COG2326">
    <property type="taxonomic scope" value="Bacteria"/>
</dbReference>
<dbReference type="InterPro" id="IPR022300">
    <property type="entry name" value="PPK2-rel_1"/>
</dbReference>
<dbReference type="RefSeq" id="WP_075797574.1">
    <property type="nucleotide sequence ID" value="NZ_CP015583.1"/>
</dbReference>
<evidence type="ECO:0000313" key="5">
    <source>
        <dbReference type="EMBL" id="APT56637.1"/>
    </source>
</evidence>
<comment type="similarity">
    <text evidence="1">Belongs to the polyphosphate kinase 2 (PPK2) family. Class I subfamily.</text>
</comment>
<keyword evidence="8" id="KW-1185">Reference proteome</keyword>
<evidence type="ECO:0000259" key="4">
    <source>
        <dbReference type="Pfam" id="PF03976"/>
    </source>
</evidence>
<dbReference type="STRING" id="257708.RGI145_05475"/>
<name>A0A1L7ACW0_9PROT</name>
<dbReference type="EMBL" id="CP015583">
    <property type="protein sequence ID" value="APT56637.1"/>
    <property type="molecule type" value="Genomic_DNA"/>
</dbReference>
<organism evidence="5 7">
    <name type="scientific">Roseomonas gilardii</name>
    <dbReference type="NCBI Taxonomy" id="257708"/>
    <lineage>
        <taxon>Bacteria</taxon>
        <taxon>Pseudomonadati</taxon>
        <taxon>Pseudomonadota</taxon>
        <taxon>Alphaproteobacteria</taxon>
        <taxon>Acetobacterales</taxon>
        <taxon>Roseomonadaceae</taxon>
        <taxon>Roseomonas</taxon>
    </lineage>
</organism>
<evidence type="ECO:0000313" key="7">
    <source>
        <dbReference type="Proteomes" id="UP000185494"/>
    </source>
</evidence>
<dbReference type="InterPro" id="IPR027417">
    <property type="entry name" value="P-loop_NTPase"/>
</dbReference>
<dbReference type="PANTHER" id="PTHR34383">
    <property type="entry name" value="POLYPHOSPHATE:AMP PHOSPHOTRANSFERASE-RELATED"/>
    <property type="match status" value="1"/>
</dbReference>
<evidence type="ECO:0000313" key="6">
    <source>
        <dbReference type="EMBL" id="MDT8329432.1"/>
    </source>
</evidence>
<dbReference type="Gene3D" id="3.40.50.300">
    <property type="entry name" value="P-loop containing nucleotide triphosphate hydrolases"/>
    <property type="match status" value="1"/>
</dbReference>
<sequence>MSNPIRQLVERRRITSGEGFALKDYATDDKGSIPLTKVESEAALQERIEAIAELQGRLYASRRWSVLCIFQAQDAAGKDSAIKHVFSGINPQGCQVVSFSAPVGLEREHDFLWRHVVALPARGRIGIHNRSWYEEVLVARVHPEILAGEALPKVLVDDTIWDERLEDIACFERYLSRQGTVLLKFFLHLGEEEQRKRFLARIDEPDKNWKLQPSDIVDRRRWHDYETAYETAIRATAAPYAPWYVLPADRKWLTRLLVAEILLGTMRKLDLHYPEVSETQRDSLQKARKALS</sequence>
<evidence type="ECO:0000256" key="3">
    <source>
        <dbReference type="ARBA" id="ARBA00022777"/>
    </source>
</evidence>
<reference evidence="6 8" key="2">
    <citation type="journal article" date="2019" name="Microb. Pathog.">
        <title>Comparison of VITEK 2, MALDI-TOF MS, 16S rRNA gene sequencing, and whole-genome sequencing for identification of Roseomonas mucosa.</title>
        <authorList>
            <person name="Rudolph W.W."/>
            <person name="Gunzer F."/>
            <person name="Trauth M."/>
            <person name="Bunk B."/>
            <person name="Bigge R."/>
            <person name="Schrottner P."/>
        </authorList>
    </citation>
    <scope>NUCLEOTIDE SEQUENCE [LARGE SCALE GENOMIC DNA]</scope>
    <source>
        <strain evidence="6 8">DSM 103800</strain>
    </source>
</reference>
<protein>
    <submittedName>
        <fullName evidence="6">Polyphosphate kinase 2 family protein</fullName>
    </submittedName>
</protein>
<keyword evidence="2" id="KW-0808">Transferase</keyword>